<dbReference type="InterPro" id="IPR001849">
    <property type="entry name" value="PH_domain"/>
</dbReference>
<organism evidence="4 5">
    <name type="scientific">Phytophthora fragariae</name>
    <dbReference type="NCBI Taxonomy" id="53985"/>
    <lineage>
        <taxon>Eukaryota</taxon>
        <taxon>Sar</taxon>
        <taxon>Stramenopiles</taxon>
        <taxon>Oomycota</taxon>
        <taxon>Peronosporomycetes</taxon>
        <taxon>Peronosporales</taxon>
        <taxon>Peronosporaceae</taxon>
        <taxon>Phytophthora</taxon>
    </lineage>
</organism>
<feature type="repeat" description="ANK" evidence="1">
    <location>
        <begin position="409"/>
        <end position="434"/>
    </location>
</feature>
<dbReference type="Gene3D" id="3.30.40.10">
    <property type="entry name" value="Zinc/RING finger domain, C3HC4 (zinc finger)"/>
    <property type="match status" value="1"/>
</dbReference>
<dbReference type="PANTHER" id="PTHR24184">
    <property type="entry name" value="SI:CH211-189E2.2"/>
    <property type="match status" value="1"/>
</dbReference>
<feature type="region of interest" description="Disordered" evidence="2">
    <location>
        <begin position="616"/>
        <end position="637"/>
    </location>
</feature>
<dbReference type="SUPFAM" id="SSF48403">
    <property type="entry name" value="Ankyrin repeat"/>
    <property type="match status" value="1"/>
</dbReference>
<dbReference type="InterPro" id="IPR013083">
    <property type="entry name" value="Znf_RING/FYVE/PHD"/>
</dbReference>
<dbReference type="PROSITE" id="PS50297">
    <property type="entry name" value="ANK_REP_REGION"/>
    <property type="match status" value="2"/>
</dbReference>
<reference evidence="4 5" key="1">
    <citation type="submission" date="2018-09" db="EMBL/GenBank/DDBJ databases">
        <title>Genomic investigation of the strawberry pathogen Phytophthora fragariae indicates pathogenicity is determined by transcriptional variation in three key races.</title>
        <authorList>
            <person name="Adams T.M."/>
            <person name="Armitage A.D."/>
            <person name="Sobczyk M.K."/>
            <person name="Bates H.J."/>
            <person name="Dunwell J.M."/>
            <person name="Nellist C.F."/>
            <person name="Harrison R.J."/>
        </authorList>
    </citation>
    <scope>NUCLEOTIDE SEQUENCE [LARGE SCALE GENOMIC DNA]</scope>
    <source>
        <strain evidence="4 5">NOV-77</strain>
    </source>
</reference>
<dbReference type="AlphaFoldDB" id="A0A6G0S039"/>
<dbReference type="InterPro" id="IPR002110">
    <property type="entry name" value="Ankyrin_rpt"/>
</dbReference>
<accession>A0A6G0S039</accession>
<evidence type="ECO:0000313" key="4">
    <source>
        <dbReference type="EMBL" id="KAE9345356.1"/>
    </source>
</evidence>
<dbReference type="Gene3D" id="3.80.10.10">
    <property type="entry name" value="Ribonuclease Inhibitor"/>
    <property type="match status" value="1"/>
</dbReference>
<dbReference type="PROSITE" id="PS50088">
    <property type="entry name" value="ANK_REPEAT"/>
    <property type="match status" value="2"/>
</dbReference>
<feature type="region of interest" description="Disordered" evidence="2">
    <location>
        <begin position="659"/>
        <end position="683"/>
    </location>
</feature>
<comment type="caution">
    <text evidence="4">The sequence shown here is derived from an EMBL/GenBank/DDBJ whole genome shotgun (WGS) entry which is preliminary data.</text>
</comment>
<dbReference type="InterPro" id="IPR036770">
    <property type="entry name" value="Ankyrin_rpt-contain_sf"/>
</dbReference>
<feature type="domain" description="PH" evidence="3">
    <location>
        <begin position="477"/>
        <end position="606"/>
    </location>
</feature>
<dbReference type="Gene3D" id="1.25.40.20">
    <property type="entry name" value="Ankyrin repeat-containing domain"/>
    <property type="match status" value="1"/>
</dbReference>
<sequence length="765" mass="85270">MALESPAVLGHLSSWLSSFELCAMRAASRNLYAAIPRHTWELTASNISNSEAMGRLANEFPHVWCLRLQNAILDEMPTMQSLIPWLNKSWKLRELVLTRVTCISGFYVHLLSEELKTVTIRQCYQVQEPAIVAPNVEVLTIENCPVSKFHADTSLPQLKKLTLSSRNLSALQARHLIKNLLPRSPSLEVLSLAGCSQLEQVLVDAGDLPALRRLDLGSCAKLTRVHVTSKLLEMLDLSRNDKLQFVLLDLERVVDLDLSFLKNLTHLYIRSPSLRRLNLRGCDQLMRNTISVHCPNLQFVVLQVLNARFLLEPAIRQKDVSAIMGNATSWLTQSLCPEEQALWVAAKSGDLATLREGLTRLTPATRFYAEWRDPVYGYSPLANACSQGHLHCVQALLTYGVDCNARDSQGNTPLHIATACGKSEVVRLLLETPAVDYFAKTSTKAQTALDIARQSYRTSEGRGLKYIQCVEHIEKKLCIYSGWLYERSDNFLSIAVGISSLDSWKKRYTMVLRTAARDLVEIDLFPMKPGERRPPVPISEFLYRTSDGIQQNDDVTWLNRKEFRLSLKVSRKLGTSRVSAVQPMDFAASNQGELIAWKSFLTSLRVNAPVSPITTAFGSQQTPAPQPDRSAAVPAQSNNPTQAALLQEQRDLERALRLSLEESRRHPRTNSTPSAPPPSDTMLETLGYSETVVGPDGVEIVQLIRDDDSAAVHGTASPSPATEAVCVPCGHNAVCMDCAQELLDTTRLCPVCRQQVREVIRLYRV</sequence>
<feature type="repeat" description="ANK" evidence="1">
    <location>
        <begin position="376"/>
        <end position="408"/>
    </location>
</feature>
<name>A0A6G0S039_9STRA</name>
<keyword evidence="1" id="KW-0040">ANK repeat</keyword>
<dbReference type="Pfam" id="PF13920">
    <property type="entry name" value="zf-C3HC4_3"/>
    <property type="match status" value="1"/>
</dbReference>
<dbReference type="InterPro" id="IPR032675">
    <property type="entry name" value="LRR_dom_sf"/>
</dbReference>
<evidence type="ECO:0000256" key="1">
    <source>
        <dbReference type="PROSITE-ProRule" id="PRU00023"/>
    </source>
</evidence>
<gene>
    <name evidence="4" type="ORF">PF008_g8796</name>
</gene>
<dbReference type="PANTHER" id="PTHR24184:SF11">
    <property type="entry name" value="ANKYRIN REPEAT AND SOCS BOX CONTAINING 3"/>
    <property type="match status" value="1"/>
</dbReference>
<protein>
    <recommendedName>
        <fullName evidence="3">PH domain-containing protein</fullName>
    </recommendedName>
</protein>
<dbReference type="Pfam" id="PF12796">
    <property type="entry name" value="Ank_2"/>
    <property type="match status" value="1"/>
</dbReference>
<dbReference type="PROSITE" id="PS50003">
    <property type="entry name" value="PH_DOMAIN"/>
    <property type="match status" value="1"/>
</dbReference>
<dbReference type="Proteomes" id="UP000486351">
    <property type="component" value="Unassembled WGS sequence"/>
</dbReference>
<evidence type="ECO:0000256" key="2">
    <source>
        <dbReference type="SAM" id="MobiDB-lite"/>
    </source>
</evidence>
<dbReference type="EMBL" id="QXFY01000404">
    <property type="protein sequence ID" value="KAE9345356.1"/>
    <property type="molecule type" value="Genomic_DNA"/>
</dbReference>
<dbReference type="SMART" id="SM00248">
    <property type="entry name" value="ANK"/>
    <property type="match status" value="2"/>
</dbReference>
<evidence type="ECO:0000313" key="5">
    <source>
        <dbReference type="Proteomes" id="UP000486351"/>
    </source>
</evidence>
<dbReference type="SUPFAM" id="SSF57850">
    <property type="entry name" value="RING/U-box"/>
    <property type="match status" value="1"/>
</dbReference>
<evidence type="ECO:0000259" key="3">
    <source>
        <dbReference type="PROSITE" id="PS50003"/>
    </source>
</evidence>
<dbReference type="SUPFAM" id="SSF52047">
    <property type="entry name" value="RNI-like"/>
    <property type="match status" value="1"/>
</dbReference>
<proteinExistence type="predicted"/>